<sequence>MMDKQLKTRKQLKSETKVLFKGNWKSAILISLIGVLAYIVYLRLYAYEYSRLFNSESGSYVSPLNLNPTTSALMIFLILIFEILIMGASYAFLTWVSSKKTPERAFTQSFQVFSNELFFSTIALAILKTIYTIFWYLLLFFPAIIKHYSYSQAFMINKDLQDNPNHPDIKTNKKITLSRQLMNGHKFDLFVLDLSLLGWYLLSLITLGIGFIWFLPYQKAVKANFYRDLAGDQFLILK</sequence>
<keyword evidence="1" id="KW-0472">Membrane</keyword>
<dbReference type="STRING" id="1423719.FC66_GL000761"/>
<dbReference type="GeneID" id="83549392"/>
<dbReference type="Pfam" id="PF06161">
    <property type="entry name" value="DUF975"/>
    <property type="match status" value="1"/>
</dbReference>
<dbReference type="EMBL" id="AZDI01000002">
    <property type="protein sequence ID" value="KRK46259.1"/>
    <property type="molecule type" value="Genomic_DNA"/>
</dbReference>
<feature type="transmembrane region" description="Helical" evidence="1">
    <location>
        <begin position="197"/>
        <end position="217"/>
    </location>
</feature>
<evidence type="ECO:0000313" key="3">
    <source>
        <dbReference type="Proteomes" id="UP000051450"/>
    </source>
</evidence>
<dbReference type="OrthoDB" id="9784844at2"/>
<feature type="transmembrane region" description="Helical" evidence="1">
    <location>
        <begin position="27"/>
        <end position="46"/>
    </location>
</feature>
<evidence type="ECO:0000256" key="1">
    <source>
        <dbReference type="SAM" id="Phobius"/>
    </source>
</evidence>
<keyword evidence="1" id="KW-1133">Transmembrane helix</keyword>
<dbReference type="RefSeq" id="WP_083478938.1">
    <property type="nucleotide sequence ID" value="NZ_AZDI01000002.1"/>
</dbReference>
<name>A0A0R1HP51_9LACO</name>
<gene>
    <name evidence="2" type="ORF">FC66_GL000761</name>
</gene>
<dbReference type="AlphaFoldDB" id="A0A0R1HP51"/>
<keyword evidence="1" id="KW-0812">Transmembrane</keyword>
<dbReference type="PATRIC" id="fig|1423719.4.peg.772"/>
<dbReference type="PANTHER" id="PTHR40076:SF1">
    <property type="entry name" value="MEMBRANE PROTEIN"/>
    <property type="match status" value="1"/>
</dbReference>
<proteinExistence type="predicted"/>
<feature type="transmembrane region" description="Helical" evidence="1">
    <location>
        <begin position="72"/>
        <end position="96"/>
    </location>
</feature>
<dbReference type="PANTHER" id="PTHR40076">
    <property type="entry name" value="MEMBRANE PROTEIN-RELATED"/>
    <property type="match status" value="1"/>
</dbReference>
<accession>A0A0R1HP51</accession>
<organism evidence="2 3">
    <name type="scientific">Dellaglioa algida DSM 15638</name>
    <dbReference type="NCBI Taxonomy" id="1423719"/>
    <lineage>
        <taxon>Bacteria</taxon>
        <taxon>Bacillati</taxon>
        <taxon>Bacillota</taxon>
        <taxon>Bacilli</taxon>
        <taxon>Lactobacillales</taxon>
        <taxon>Lactobacillaceae</taxon>
        <taxon>Dellaglioa</taxon>
    </lineage>
</organism>
<evidence type="ECO:0000313" key="2">
    <source>
        <dbReference type="EMBL" id="KRK46259.1"/>
    </source>
</evidence>
<dbReference type="Proteomes" id="UP000051450">
    <property type="component" value="Unassembled WGS sequence"/>
</dbReference>
<feature type="transmembrane region" description="Helical" evidence="1">
    <location>
        <begin position="117"/>
        <end position="145"/>
    </location>
</feature>
<dbReference type="InterPro" id="IPR010380">
    <property type="entry name" value="DUF975"/>
</dbReference>
<protein>
    <submittedName>
        <fullName evidence="2">Integral membrane protein</fullName>
    </submittedName>
</protein>
<keyword evidence="3" id="KW-1185">Reference proteome</keyword>
<comment type="caution">
    <text evidence="2">The sequence shown here is derived from an EMBL/GenBank/DDBJ whole genome shotgun (WGS) entry which is preliminary data.</text>
</comment>
<reference evidence="2 3" key="1">
    <citation type="journal article" date="2015" name="Genome Announc.">
        <title>Expanding the biotechnology potential of lactobacilli through comparative genomics of 213 strains and associated genera.</title>
        <authorList>
            <person name="Sun Z."/>
            <person name="Harris H.M."/>
            <person name="McCann A."/>
            <person name="Guo C."/>
            <person name="Argimon S."/>
            <person name="Zhang W."/>
            <person name="Yang X."/>
            <person name="Jeffery I.B."/>
            <person name="Cooney J.C."/>
            <person name="Kagawa T.F."/>
            <person name="Liu W."/>
            <person name="Song Y."/>
            <person name="Salvetti E."/>
            <person name="Wrobel A."/>
            <person name="Rasinkangas P."/>
            <person name="Parkhill J."/>
            <person name="Rea M.C."/>
            <person name="O'Sullivan O."/>
            <person name="Ritari J."/>
            <person name="Douillard F.P."/>
            <person name="Paul Ross R."/>
            <person name="Yang R."/>
            <person name="Briner A.E."/>
            <person name="Felis G.E."/>
            <person name="de Vos W.M."/>
            <person name="Barrangou R."/>
            <person name="Klaenhammer T.R."/>
            <person name="Caufield P.W."/>
            <person name="Cui Y."/>
            <person name="Zhang H."/>
            <person name="O'Toole P.W."/>
        </authorList>
    </citation>
    <scope>NUCLEOTIDE SEQUENCE [LARGE SCALE GENOMIC DNA]</scope>
    <source>
        <strain evidence="2 3">DSM 15638</strain>
    </source>
</reference>